<sequence>ERVEELLEQTTAGGSEIYQGHALLSPSIRAIYTTRSALWFKSIAIYETSCAIIVAHEYTLGYERTVWLTGPG</sequence>
<dbReference type="EMBL" id="CAJVPT010045616">
    <property type="protein sequence ID" value="CAG8736560.1"/>
    <property type="molecule type" value="Genomic_DNA"/>
</dbReference>
<evidence type="ECO:0000313" key="1">
    <source>
        <dbReference type="EMBL" id="CAG8736560.1"/>
    </source>
</evidence>
<organism evidence="1 2">
    <name type="scientific">Acaulospora colombiana</name>
    <dbReference type="NCBI Taxonomy" id="27376"/>
    <lineage>
        <taxon>Eukaryota</taxon>
        <taxon>Fungi</taxon>
        <taxon>Fungi incertae sedis</taxon>
        <taxon>Mucoromycota</taxon>
        <taxon>Glomeromycotina</taxon>
        <taxon>Glomeromycetes</taxon>
        <taxon>Diversisporales</taxon>
        <taxon>Acaulosporaceae</taxon>
        <taxon>Acaulospora</taxon>
    </lineage>
</organism>
<gene>
    <name evidence="1" type="ORF">ACOLOM_LOCUS11935</name>
</gene>
<comment type="caution">
    <text evidence="1">The sequence shown here is derived from an EMBL/GenBank/DDBJ whole genome shotgun (WGS) entry which is preliminary data.</text>
</comment>
<feature type="non-terminal residue" evidence="1">
    <location>
        <position position="1"/>
    </location>
</feature>
<proteinExistence type="predicted"/>
<name>A0ACA9Q3Z4_9GLOM</name>
<keyword evidence="2" id="KW-1185">Reference proteome</keyword>
<protein>
    <submittedName>
        <fullName evidence="1">7905_t:CDS:1</fullName>
    </submittedName>
</protein>
<accession>A0ACA9Q3Z4</accession>
<evidence type="ECO:0000313" key="2">
    <source>
        <dbReference type="Proteomes" id="UP000789525"/>
    </source>
</evidence>
<reference evidence="1" key="1">
    <citation type="submission" date="2021-06" db="EMBL/GenBank/DDBJ databases">
        <authorList>
            <person name="Kallberg Y."/>
            <person name="Tangrot J."/>
            <person name="Rosling A."/>
        </authorList>
    </citation>
    <scope>NUCLEOTIDE SEQUENCE</scope>
    <source>
        <strain evidence="1">CL356</strain>
    </source>
</reference>
<dbReference type="Proteomes" id="UP000789525">
    <property type="component" value="Unassembled WGS sequence"/>
</dbReference>